<evidence type="ECO:0000313" key="3">
    <source>
        <dbReference type="Proteomes" id="UP001158067"/>
    </source>
</evidence>
<gene>
    <name evidence="2" type="ORF">SAMN06265222_101652</name>
</gene>
<dbReference type="Gene3D" id="3.60.21.10">
    <property type="match status" value="1"/>
</dbReference>
<comment type="caution">
    <text evidence="2">The sequence shown here is derived from an EMBL/GenBank/DDBJ whole genome shotgun (WGS) entry which is preliminary data.</text>
</comment>
<accession>A0ABY1PR90</accession>
<organism evidence="2 3">
    <name type="scientific">Neorhodopirellula lusitana</name>
    <dbReference type="NCBI Taxonomy" id="445327"/>
    <lineage>
        <taxon>Bacteria</taxon>
        <taxon>Pseudomonadati</taxon>
        <taxon>Planctomycetota</taxon>
        <taxon>Planctomycetia</taxon>
        <taxon>Pirellulales</taxon>
        <taxon>Pirellulaceae</taxon>
        <taxon>Neorhodopirellula</taxon>
    </lineage>
</organism>
<sequence length="222" mass="24294">MTKDSGTHGRLIAIGDVHGHEAALRSILKLIEPTYQDTIVTLGDYVNRGPDSSGVIDCLLDLGELCELIPILGNHDEMLLDARKDRYALDRFLASGGDKTLLSYGSQSLNAVPNTHWEFLESCQDLYATGRFAFTHANLCRYTPFPQQQSSILRWTGIDEMEICNHESGKIAVVGHSAGDQIRDFGTCICIDTGCGFGGLLTAYEPASKKAWQVTEVGEAVR</sequence>
<keyword evidence="3" id="KW-1185">Reference proteome</keyword>
<dbReference type="PANTHER" id="PTHR42850">
    <property type="entry name" value="METALLOPHOSPHOESTERASE"/>
    <property type="match status" value="1"/>
</dbReference>
<dbReference type="PANTHER" id="PTHR42850:SF4">
    <property type="entry name" value="ZINC-DEPENDENT ENDOPOLYPHOSPHATASE"/>
    <property type="match status" value="1"/>
</dbReference>
<proteinExistence type="predicted"/>
<dbReference type="RefSeq" id="WP_283430857.1">
    <property type="nucleotide sequence ID" value="NZ_FXUG01000001.1"/>
</dbReference>
<protein>
    <submittedName>
        <fullName evidence="2">Serine/threonine protein phosphatase 1</fullName>
    </submittedName>
</protein>
<evidence type="ECO:0000259" key="1">
    <source>
        <dbReference type="Pfam" id="PF00149"/>
    </source>
</evidence>
<dbReference type="InterPro" id="IPR050126">
    <property type="entry name" value="Ap4A_hydrolase"/>
</dbReference>
<dbReference type="Pfam" id="PF00149">
    <property type="entry name" value="Metallophos"/>
    <property type="match status" value="1"/>
</dbReference>
<dbReference type="InterPro" id="IPR004843">
    <property type="entry name" value="Calcineurin-like_PHP"/>
</dbReference>
<dbReference type="SUPFAM" id="SSF56300">
    <property type="entry name" value="Metallo-dependent phosphatases"/>
    <property type="match status" value="1"/>
</dbReference>
<name>A0ABY1PR90_9BACT</name>
<evidence type="ECO:0000313" key="2">
    <source>
        <dbReference type="EMBL" id="SMP41786.1"/>
    </source>
</evidence>
<dbReference type="Proteomes" id="UP001158067">
    <property type="component" value="Unassembled WGS sequence"/>
</dbReference>
<feature type="domain" description="Calcineurin-like phosphoesterase" evidence="1">
    <location>
        <begin position="10"/>
        <end position="113"/>
    </location>
</feature>
<dbReference type="InterPro" id="IPR029052">
    <property type="entry name" value="Metallo-depent_PP-like"/>
</dbReference>
<reference evidence="2 3" key="1">
    <citation type="submission" date="2017-05" db="EMBL/GenBank/DDBJ databases">
        <authorList>
            <person name="Varghese N."/>
            <person name="Submissions S."/>
        </authorList>
    </citation>
    <scope>NUCLEOTIDE SEQUENCE [LARGE SCALE GENOMIC DNA]</scope>
    <source>
        <strain evidence="2 3">DSM 25457</strain>
    </source>
</reference>
<dbReference type="EMBL" id="FXUG01000001">
    <property type="protein sequence ID" value="SMP41786.1"/>
    <property type="molecule type" value="Genomic_DNA"/>
</dbReference>